<dbReference type="Pfam" id="PF03704">
    <property type="entry name" value="BTAD"/>
    <property type="match status" value="1"/>
</dbReference>
<organism evidence="2 3">
    <name type="scientific">Desulfosarcina alkanivorans</name>
    <dbReference type="NCBI Taxonomy" id="571177"/>
    <lineage>
        <taxon>Bacteria</taxon>
        <taxon>Pseudomonadati</taxon>
        <taxon>Thermodesulfobacteriota</taxon>
        <taxon>Desulfobacteria</taxon>
        <taxon>Desulfobacterales</taxon>
        <taxon>Desulfosarcinaceae</taxon>
        <taxon>Desulfosarcina</taxon>
    </lineage>
</organism>
<dbReference type="RefSeq" id="WP_155318722.1">
    <property type="nucleotide sequence ID" value="NZ_AP021874.1"/>
</dbReference>
<dbReference type="InterPro" id="IPR036388">
    <property type="entry name" value="WH-like_DNA-bd_sf"/>
</dbReference>
<dbReference type="Gene3D" id="1.25.40.10">
    <property type="entry name" value="Tetratricopeptide repeat domain"/>
    <property type="match status" value="1"/>
</dbReference>
<dbReference type="SUPFAM" id="SSF46894">
    <property type="entry name" value="C-terminal effector domain of the bipartite response regulators"/>
    <property type="match status" value="1"/>
</dbReference>
<name>A0A5K7YM25_9BACT</name>
<dbReference type="OrthoDB" id="223734at2"/>
<keyword evidence="3" id="KW-1185">Reference proteome</keyword>
<accession>A0A5K7YM25</accession>
<gene>
    <name evidence="2" type="ORF">DSCA_47320</name>
</gene>
<reference evidence="2 3" key="1">
    <citation type="submission" date="2019-11" db="EMBL/GenBank/DDBJ databases">
        <title>Comparative genomics of hydrocarbon-degrading Desulfosarcina strains.</title>
        <authorList>
            <person name="Watanabe M."/>
            <person name="Kojima H."/>
            <person name="Fukui M."/>
        </authorList>
    </citation>
    <scope>NUCLEOTIDE SEQUENCE [LARGE SCALE GENOMIC DNA]</scope>
    <source>
        <strain evidence="2 3">PL12</strain>
    </source>
</reference>
<dbReference type="Proteomes" id="UP000427906">
    <property type="component" value="Chromosome"/>
</dbReference>
<dbReference type="InterPro" id="IPR011990">
    <property type="entry name" value="TPR-like_helical_dom_sf"/>
</dbReference>
<dbReference type="InterPro" id="IPR051677">
    <property type="entry name" value="AfsR-DnrI-RedD_regulator"/>
</dbReference>
<dbReference type="PANTHER" id="PTHR35807:SF2">
    <property type="entry name" value="TRANSCRIPTIONAL ACTIVATOR DOMAIN"/>
    <property type="match status" value="1"/>
</dbReference>
<dbReference type="AlphaFoldDB" id="A0A5K7YM25"/>
<dbReference type="SUPFAM" id="SSF48452">
    <property type="entry name" value="TPR-like"/>
    <property type="match status" value="1"/>
</dbReference>
<dbReference type="GO" id="GO:0006355">
    <property type="term" value="P:regulation of DNA-templated transcription"/>
    <property type="evidence" value="ECO:0007669"/>
    <property type="project" value="InterPro"/>
</dbReference>
<dbReference type="PANTHER" id="PTHR35807">
    <property type="entry name" value="TRANSCRIPTIONAL REGULATOR REDD-RELATED"/>
    <property type="match status" value="1"/>
</dbReference>
<protein>
    <recommendedName>
        <fullName evidence="1">Bacterial transcriptional activator domain-containing protein</fullName>
    </recommendedName>
</protein>
<dbReference type="Gene3D" id="1.10.10.10">
    <property type="entry name" value="Winged helix-like DNA-binding domain superfamily/Winged helix DNA-binding domain"/>
    <property type="match status" value="1"/>
</dbReference>
<feature type="domain" description="Bacterial transcriptional activator" evidence="1">
    <location>
        <begin position="100"/>
        <end position="240"/>
    </location>
</feature>
<dbReference type="InterPro" id="IPR005158">
    <property type="entry name" value="BTAD"/>
</dbReference>
<dbReference type="EMBL" id="AP021874">
    <property type="protein sequence ID" value="BBO70802.1"/>
    <property type="molecule type" value="Genomic_DNA"/>
</dbReference>
<proteinExistence type="predicted"/>
<dbReference type="InterPro" id="IPR016032">
    <property type="entry name" value="Sig_transdc_resp-reg_C-effctor"/>
</dbReference>
<dbReference type="SMART" id="SM01043">
    <property type="entry name" value="BTAD"/>
    <property type="match status" value="1"/>
</dbReference>
<evidence type="ECO:0000313" key="2">
    <source>
        <dbReference type="EMBL" id="BBO70802.1"/>
    </source>
</evidence>
<evidence type="ECO:0000259" key="1">
    <source>
        <dbReference type="SMART" id="SM01043"/>
    </source>
</evidence>
<dbReference type="KEGG" id="dalk:DSCA_47320"/>
<evidence type="ECO:0000313" key="3">
    <source>
        <dbReference type="Proteomes" id="UP000427906"/>
    </source>
</evidence>
<dbReference type="GO" id="GO:0003677">
    <property type="term" value="F:DNA binding"/>
    <property type="evidence" value="ECO:0007669"/>
    <property type="project" value="InterPro"/>
</dbReference>
<sequence length="249" mass="28533">MYIQIFTLGRFSLVKNGTPVSFARKARNQPILLAKALISMGGRGVPKETIADALWPDSEGDKALQNLATTLHRLRKLLGKAEVILLERGCLALNQDLCAVDVWQFERLCGNADRFWELGKREHAIETSRRAIDLFKGNFLEEDSQEPWTVVLRERIRSKYMRCVGKLGHYLEEADDLKMAVECYQRSLEIDGMDEEAYRRLMACYFRLGLKSEALSTYRRCKTVLSYGYGLRPSKETEVLKNCIMEAPL</sequence>